<evidence type="ECO:0000313" key="2">
    <source>
        <dbReference type="EMBL" id="MSS78017.1"/>
    </source>
</evidence>
<protein>
    <submittedName>
        <fullName evidence="2">YvrJ family protein</fullName>
    </submittedName>
</protein>
<dbReference type="AlphaFoldDB" id="A0A6N7VVZ3"/>
<name>A0A6N7VVZ3_9FIRM</name>
<dbReference type="InterPro" id="IPR024419">
    <property type="entry name" value="YvrJ"/>
</dbReference>
<reference evidence="2 3" key="1">
    <citation type="submission" date="2019-08" db="EMBL/GenBank/DDBJ databases">
        <title>In-depth cultivation of the pig gut microbiome towards novel bacterial diversity and tailored functional studies.</title>
        <authorList>
            <person name="Wylensek D."/>
            <person name="Hitch T.C.A."/>
            <person name="Clavel T."/>
        </authorList>
    </citation>
    <scope>NUCLEOTIDE SEQUENCE [LARGE SCALE GENOMIC DNA]</scope>
    <source>
        <strain evidence="2 3">WCA-380-WT-2B</strain>
    </source>
</reference>
<accession>A0A6N7VVZ3</accession>
<dbReference type="Proteomes" id="UP000441925">
    <property type="component" value="Unassembled WGS sequence"/>
</dbReference>
<dbReference type="EMBL" id="VULQ01000006">
    <property type="protein sequence ID" value="MSS78017.1"/>
    <property type="molecule type" value="Genomic_DNA"/>
</dbReference>
<keyword evidence="1" id="KW-0812">Transmembrane</keyword>
<sequence length="49" mass="5561">MYMDIVEIITNLGFPIVVSLILITSLDKKVDCLIVKVNELIAKIDKKEK</sequence>
<proteinExistence type="predicted"/>
<evidence type="ECO:0000256" key="1">
    <source>
        <dbReference type="SAM" id="Phobius"/>
    </source>
</evidence>
<gene>
    <name evidence="2" type="ORF">FYJ26_06230</name>
</gene>
<feature type="transmembrane region" description="Helical" evidence="1">
    <location>
        <begin position="6"/>
        <end position="26"/>
    </location>
</feature>
<keyword evidence="3" id="KW-1185">Reference proteome</keyword>
<evidence type="ECO:0000313" key="3">
    <source>
        <dbReference type="Proteomes" id="UP000441925"/>
    </source>
</evidence>
<keyword evidence="1" id="KW-1133">Transmembrane helix</keyword>
<comment type="caution">
    <text evidence="2">The sequence shown here is derived from an EMBL/GenBank/DDBJ whole genome shotgun (WGS) entry which is preliminary data.</text>
</comment>
<organism evidence="2 3">
    <name type="scientific">Anaerococcus porci</name>
    <dbReference type="NCBI Taxonomy" id="2652269"/>
    <lineage>
        <taxon>Bacteria</taxon>
        <taxon>Bacillati</taxon>
        <taxon>Bacillota</taxon>
        <taxon>Tissierellia</taxon>
        <taxon>Tissierellales</taxon>
        <taxon>Peptoniphilaceae</taxon>
        <taxon>Anaerococcus</taxon>
    </lineage>
</organism>
<dbReference type="Pfam" id="PF12841">
    <property type="entry name" value="YvrJ"/>
    <property type="match status" value="1"/>
</dbReference>
<keyword evidence="1" id="KW-0472">Membrane</keyword>